<gene>
    <name evidence="1" type="ORF">QC764_109583</name>
</gene>
<name>A0ABR0INH9_9PEZI</name>
<dbReference type="EMBL" id="JAFFHC010000001">
    <property type="protein sequence ID" value="KAK4681684.1"/>
    <property type="molecule type" value="Genomic_DNA"/>
</dbReference>
<protein>
    <submittedName>
        <fullName evidence="1">Uncharacterized protein</fullName>
    </submittedName>
</protein>
<reference evidence="1 2" key="1">
    <citation type="journal article" date="2023" name="bioRxiv">
        <title>High-quality genome assemblies of four members of thePodospora anserinaspecies complex.</title>
        <authorList>
            <person name="Ament-Velasquez S.L."/>
            <person name="Vogan A.A."/>
            <person name="Wallerman O."/>
            <person name="Hartmann F."/>
            <person name="Gautier V."/>
            <person name="Silar P."/>
            <person name="Giraud T."/>
            <person name="Johannesson H."/>
        </authorList>
    </citation>
    <scope>NUCLEOTIDE SEQUENCE [LARGE SCALE GENOMIC DNA]</scope>
    <source>
        <strain evidence="1 2">CBS 124.78</strain>
    </source>
</reference>
<dbReference type="Proteomes" id="UP001323617">
    <property type="component" value="Unassembled WGS sequence"/>
</dbReference>
<dbReference type="RefSeq" id="XP_062805154.1">
    <property type="nucleotide sequence ID" value="XM_062942225.1"/>
</dbReference>
<evidence type="ECO:0000313" key="2">
    <source>
        <dbReference type="Proteomes" id="UP001323617"/>
    </source>
</evidence>
<dbReference type="GeneID" id="87963090"/>
<comment type="caution">
    <text evidence="1">The sequence shown here is derived from an EMBL/GenBank/DDBJ whole genome shotgun (WGS) entry which is preliminary data.</text>
</comment>
<evidence type="ECO:0000313" key="1">
    <source>
        <dbReference type="EMBL" id="KAK4681684.1"/>
    </source>
</evidence>
<proteinExistence type="predicted"/>
<organism evidence="1 2">
    <name type="scientific">Podospora pseudoanserina</name>
    <dbReference type="NCBI Taxonomy" id="2609844"/>
    <lineage>
        <taxon>Eukaryota</taxon>
        <taxon>Fungi</taxon>
        <taxon>Dikarya</taxon>
        <taxon>Ascomycota</taxon>
        <taxon>Pezizomycotina</taxon>
        <taxon>Sordariomycetes</taxon>
        <taxon>Sordariomycetidae</taxon>
        <taxon>Sordariales</taxon>
        <taxon>Podosporaceae</taxon>
        <taxon>Podospora</taxon>
    </lineage>
</organism>
<accession>A0ABR0INH9</accession>
<keyword evidence="2" id="KW-1185">Reference proteome</keyword>
<sequence length="33" mass="3383">MSAPRFSCTICSISVLADEGKVGLLVEAPLATC</sequence>